<accession>A0ABY4WTK2</accession>
<evidence type="ECO:0000259" key="1">
    <source>
        <dbReference type="Pfam" id="PF00534"/>
    </source>
</evidence>
<keyword evidence="3" id="KW-1185">Reference proteome</keyword>
<dbReference type="CDD" id="cd03801">
    <property type="entry name" value="GT4_PimA-like"/>
    <property type="match status" value="1"/>
</dbReference>
<reference evidence="2" key="1">
    <citation type="submission" date="2021-08" db="EMBL/GenBank/DDBJ databases">
        <authorList>
            <person name="Sakaguchi M."/>
            <person name="Kikuchi T."/>
            <person name="Urbanczyk H."/>
        </authorList>
    </citation>
    <scope>NUCLEOTIDE SEQUENCE</scope>
    <source>
        <strain evidence="2">020920N</strain>
    </source>
</reference>
<organism evidence="2 3">
    <name type="scientific">Grimontia kaedaensis</name>
    <dbReference type="NCBI Taxonomy" id="2872157"/>
    <lineage>
        <taxon>Bacteria</taxon>
        <taxon>Pseudomonadati</taxon>
        <taxon>Pseudomonadota</taxon>
        <taxon>Gammaproteobacteria</taxon>
        <taxon>Vibrionales</taxon>
        <taxon>Vibrionaceae</taxon>
        <taxon>Grimontia</taxon>
    </lineage>
</organism>
<dbReference type="RefSeq" id="WP_251877067.1">
    <property type="nucleotide sequence ID" value="NZ_CP082275.1"/>
</dbReference>
<feature type="domain" description="Glycosyl transferase family 1" evidence="1">
    <location>
        <begin position="171"/>
        <end position="321"/>
    </location>
</feature>
<dbReference type="SUPFAM" id="SSF53756">
    <property type="entry name" value="UDP-Glycosyltransferase/glycogen phosphorylase"/>
    <property type="match status" value="1"/>
</dbReference>
<proteinExistence type="predicted"/>
<protein>
    <submittedName>
        <fullName evidence="2">Glycosyltransferase family 4 protein</fullName>
    </submittedName>
</protein>
<dbReference type="PANTHER" id="PTHR45947:SF3">
    <property type="entry name" value="SULFOQUINOVOSYL TRANSFERASE SQD2"/>
    <property type="match status" value="1"/>
</dbReference>
<dbReference type="Pfam" id="PF00534">
    <property type="entry name" value="Glycos_transf_1"/>
    <property type="match status" value="1"/>
</dbReference>
<dbReference type="Proteomes" id="UP001056255">
    <property type="component" value="Chromosome I"/>
</dbReference>
<dbReference type="PANTHER" id="PTHR45947">
    <property type="entry name" value="SULFOQUINOVOSYL TRANSFERASE SQD2"/>
    <property type="match status" value="1"/>
</dbReference>
<dbReference type="InterPro" id="IPR001296">
    <property type="entry name" value="Glyco_trans_1"/>
</dbReference>
<dbReference type="Gene3D" id="3.40.50.2000">
    <property type="entry name" value="Glycogen Phosphorylase B"/>
    <property type="match status" value="2"/>
</dbReference>
<evidence type="ECO:0000313" key="3">
    <source>
        <dbReference type="Proteomes" id="UP001056255"/>
    </source>
</evidence>
<sequence>MMSKGKVAVLCLSHFKGGMELDAVKETKLFRKYGIDAILVCRADTFLEDVAREQGVPFVSIAFKRKLSLPLIQGLRSVIKDEDIDTLVFFGASEIKSIFFSVLGKNCRVIVRHGTTKSSSKKDPIHRLFYSCVSDFVGISEHLSKNALKILPSRPDNTHTIYNSLEQDFFTVNKQAPRTFLHVGRVDEGKGVFDAIQALGKAKIPQEYKKLTFVGHVESEDTKEEMMELAKKCHVEVSFEGFRSIVSSYYQQNSFFLFPSHGEGLGNVILEALSNGMSCITYDNTVFPELRNLGLEGFYMAKDRDTDMLAVEVESAFKQRDSVDLDKNEKILSTYFSSLVHVQSWKKVLYKEG</sequence>
<name>A0ABY4WTK2_9GAMM</name>
<dbReference type="InterPro" id="IPR050194">
    <property type="entry name" value="Glycosyltransferase_grp1"/>
</dbReference>
<evidence type="ECO:0000313" key="2">
    <source>
        <dbReference type="EMBL" id="USH02600.1"/>
    </source>
</evidence>
<gene>
    <name evidence="2" type="ORF">K6Q96_00695</name>
</gene>
<dbReference type="EMBL" id="CP082275">
    <property type="protein sequence ID" value="USH02600.1"/>
    <property type="molecule type" value="Genomic_DNA"/>
</dbReference>